<feature type="compositionally biased region" description="Polar residues" evidence="3">
    <location>
        <begin position="352"/>
        <end position="364"/>
    </location>
</feature>
<keyword evidence="1" id="KW-0677">Repeat</keyword>
<proteinExistence type="predicted"/>
<feature type="repeat" description="RCC1" evidence="2">
    <location>
        <begin position="568"/>
        <end position="629"/>
    </location>
</feature>
<comment type="caution">
    <text evidence="5">The sequence shown here is derived from an EMBL/GenBank/DDBJ whole genome shotgun (WGS) entry which is preliminary data.</text>
</comment>
<feature type="repeat" description="RCC1" evidence="2">
    <location>
        <begin position="519"/>
        <end position="569"/>
    </location>
</feature>
<feature type="region of interest" description="Disordered" evidence="3">
    <location>
        <begin position="349"/>
        <end position="380"/>
    </location>
</feature>
<dbReference type="PRINTS" id="PR00633">
    <property type="entry name" value="RCCNDNSATION"/>
</dbReference>
<keyword evidence="6" id="KW-1185">Reference proteome</keyword>
<evidence type="ECO:0000256" key="2">
    <source>
        <dbReference type="PROSITE-ProRule" id="PRU00235"/>
    </source>
</evidence>
<dbReference type="InterPro" id="IPR009091">
    <property type="entry name" value="RCC1/BLIP-II"/>
</dbReference>
<dbReference type="Proteomes" id="UP001146120">
    <property type="component" value="Unassembled WGS sequence"/>
</dbReference>
<dbReference type="AlphaFoldDB" id="A0AAV2Z2U0"/>
<dbReference type="Pfam" id="PF00612">
    <property type="entry name" value="IQ"/>
    <property type="match status" value="2"/>
</dbReference>
<reference evidence="5" key="1">
    <citation type="submission" date="2022-11" db="EMBL/GenBank/DDBJ databases">
        <authorList>
            <person name="Morgan W.R."/>
            <person name="Tartar A."/>
        </authorList>
    </citation>
    <scope>NUCLEOTIDE SEQUENCE</scope>
    <source>
        <strain evidence="5">ARSEF 373</strain>
    </source>
</reference>
<dbReference type="SMART" id="SM00015">
    <property type="entry name" value="IQ"/>
    <property type="match status" value="4"/>
</dbReference>
<feature type="domain" description="RCC1-like" evidence="4">
    <location>
        <begin position="430"/>
        <end position="783"/>
    </location>
</feature>
<gene>
    <name evidence="5" type="ORF">N0F65_001788</name>
</gene>
<dbReference type="PROSITE" id="PS50096">
    <property type="entry name" value="IQ"/>
    <property type="match status" value="3"/>
</dbReference>
<dbReference type="SUPFAM" id="SSF50985">
    <property type="entry name" value="RCC1/BLIP-II"/>
    <property type="match status" value="2"/>
</dbReference>
<protein>
    <recommendedName>
        <fullName evidence="4">RCC1-like domain-containing protein</fullName>
    </recommendedName>
</protein>
<sequence>MATNGVVLTLSDFKTPYLTCSRCNSVTFINVQRVRPKDAAKSPRTLELYEQLPHCSGCGSTKYMRAGVVSFQEKIAEEQQAVKEFERRRLPAVALIQRIARGYLGRRHFRRVKLDYEHHVLMLNQSAQLIQTHVRGMQARRRIIIERCLNIIKRMHPSILRHARTIWPNRPPVFWYDNPAELKIFYWNYREFVRRAGGRPTLIKVESNVMEITRRMLLREHALVSRIQARWRGITTRMVFHEYKRQCAWWRGLRQSPAIRIQRAFKGHRSKKRCQALRIKAQYPGLKEKYKHERLVVAQRQQAVALRAKLLTKYRHEYQVDKTTRMLALPANKYAVAAPAGAAAKVLDGDNNDSAESTVAVDTTHSLRRSTPDDAAVGSPVRVSVRSPPAMSMTVDTSSDAATAEQHRAEIVECALGRGDKRRHMSSIDIVSSANFPQQVNALRGHDVVAVSCGSRHTMVLTARGEVYSWGWGTMGQLGHGDVKSHSAPQKIEFFTRHNLLVDYISCGGCHSGAVTKDGSVYMWGEAHWGQLGLPEEFKDAHQSSPAKCPVVPSDSNEVVVKLSCDKGHVYMWGRCDSGQLGIGQEWLHESDGAGTLGVNRPHRVEGFEGEKIVQVACGAFHSAAVSDSGRVFIWGKEDYGMLGVGQTSDIQTPQRIPFFDNVPALRVSCGGWHTVVVTKAGACYSFGRGEYGRLGLGDTRSRYKPALVEALKNKVIVQAACGGSHTLFLTADGVAFSVGRVDHGRLGHPDMSPSLVPEPLDQVSIGSIPVRQISAGGAHSVALMHTTRKLMSPLIAPLPTTEVQKCEL</sequence>
<reference evidence="5" key="2">
    <citation type="journal article" date="2023" name="Microbiol Resour">
        <title>Decontamination and Annotation of the Draft Genome Sequence of the Oomycete Lagenidium giganteum ARSEF 373.</title>
        <authorList>
            <person name="Morgan W.R."/>
            <person name="Tartar A."/>
        </authorList>
    </citation>
    <scope>NUCLEOTIDE SEQUENCE</scope>
    <source>
        <strain evidence="5">ARSEF 373</strain>
    </source>
</reference>
<evidence type="ECO:0000256" key="1">
    <source>
        <dbReference type="ARBA" id="ARBA00022737"/>
    </source>
</evidence>
<dbReference type="PROSITE" id="PS00626">
    <property type="entry name" value="RCC1_2"/>
    <property type="match status" value="4"/>
</dbReference>
<dbReference type="EMBL" id="DAKRPA010000050">
    <property type="protein sequence ID" value="DBA01283.1"/>
    <property type="molecule type" value="Genomic_DNA"/>
</dbReference>
<dbReference type="InterPro" id="IPR027417">
    <property type="entry name" value="P-loop_NTPase"/>
</dbReference>
<dbReference type="PANTHER" id="PTHR22870">
    <property type="entry name" value="REGULATOR OF CHROMOSOME CONDENSATION"/>
    <property type="match status" value="1"/>
</dbReference>
<accession>A0AAV2Z2U0</accession>
<dbReference type="InterPro" id="IPR000048">
    <property type="entry name" value="IQ_motif_EF-hand-BS"/>
</dbReference>
<dbReference type="Gene3D" id="2.130.10.30">
    <property type="entry name" value="Regulator of chromosome condensation 1/beta-lactamase-inhibitor protein II"/>
    <property type="match status" value="2"/>
</dbReference>
<evidence type="ECO:0000259" key="4">
    <source>
        <dbReference type="Pfam" id="PF25390"/>
    </source>
</evidence>
<dbReference type="Pfam" id="PF25390">
    <property type="entry name" value="WD40_RLD"/>
    <property type="match status" value="1"/>
</dbReference>
<name>A0AAV2Z2U0_9STRA</name>
<evidence type="ECO:0000313" key="5">
    <source>
        <dbReference type="EMBL" id="DBA01283.1"/>
    </source>
</evidence>
<dbReference type="InterPro" id="IPR000408">
    <property type="entry name" value="Reg_chr_condens"/>
</dbReference>
<dbReference type="Gene3D" id="1.20.5.190">
    <property type="match status" value="1"/>
</dbReference>
<dbReference type="PROSITE" id="PS50012">
    <property type="entry name" value="RCC1_3"/>
    <property type="match status" value="6"/>
</dbReference>
<dbReference type="SUPFAM" id="SSF52540">
    <property type="entry name" value="P-loop containing nucleoside triphosphate hydrolases"/>
    <property type="match status" value="1"/>
</dbReference>
<dbReference type="InterPro" id="IPR058923">
    <property type="entry name" value="RCC1-like_dom"/>
</dbReference>
<feature type="repeat" description="RCC1" evidence="2">
    <location>
        <begin position="682"/>
        <end position="733"/>
    </location>
</feature>
<feature type="repeat" description="RCC1" evidence="2">
    <location>
        <begin position="734"/>
        <end position="787"/>
    </location>
</feature>
<dbReference type="InterPro" id="IPR051210">
    <property type="entry name" value="Ub_ligase/GEF_domain"/>
</dbReference>
<evidence type="ECO:0000256" key="3">
    <source>
        <dbReference type="SAM" id="MobiDB-lite"/>
    </source>
</evidence>
<evidence type="ECO:0000313" key="6">
    <source>
        <dbReference type="Proteomes" id="UP001146120"/>
    </source>
</evidence>
<dbReference type="PANTHER" id="PTHR22870:SF466">
    <property type="entry name" value="ANKYRIN REPEAT-CONTAINING PROTEIN"/>
    <property type="match status" value="1"/>
</dbReference>
<feature type="repeat" description="RCC1" evidence="2">
    <location>
        <begin position="465"/>
        <end position="518"/>
    </location>
</feature>
<feature type="repeat" description="RCC1" evidence="2">
    <location>
        <begin position="630"/>
        <end position="681"/>
    </location>
</feature>
<organism evidence="5 6">
    <name type="scientific">Lagenidium giganteum</name>
    <dbReference type="NCBI Taxonomy" id="4803"/>
    <lineage>
        <taxon>Eukaryota</taxon>
        <taxon>Sar</taxon>
        <taxon>Stramenopiles</taxon>
        <taxon>Oomycota</taxon>
        <taxon>Peronosporomycetes</taxon>
        <taxon>Pythiales</taxon>
        <taxon>Pythiaceae</taxon>
    </lineage>
</organism>